<dbReference type="Gene3D" id="3.40.50.300">
    <property type="entry name" value="P-loop containing nucleotide triphosphate hydrolases"/>
    <property type="match status" value="1"/>
</dbReference>
<gene>
    <name evidence="1" type="ORF">PSA7680_03519</name>
</gene>
<dbReference type="Proteomes" id="UP000193409">
    <property type="component" value="Unassembled WGS sequence"/>
</dbReference>
<evidence type="ECO:0000313" key="1">
    <source>
        <dbReference type="EMBL" id="SLN66553.1"/>
    </source>
</evidence>
<proteinExistence type="predicted"/>
<protein>
    <recommendedName>
        <fullName evidence="3">Stf0 sulfotransferase</fullName>
    </recommendedName>
</protein>
<dbReference type="EMBL" id="FWFQ01000041">
    <property type="protein sequence ID" value="SLN66553.1"/>
    <property type="molecule type" value="Genomic_DNA"/>
</dbReference>
<dbReference type="SUPFAM" id="SSF52540">
    <property type="entry name" value="P-loop containing nucleoside triphosphate hydrolases"/>
    <property type="match status" value="1"/>
</dbReference>
<evidence type="ECO:0008006" key="3">
    <source>
        <dbReference type="Google" id="ProtNLM"/>
    </source>
</evidence>
<reference evidence="1 2" key="1">
    <citation type="submission" date="2017-03" db="EMBL/GenBank/DDBJ databases">
        <authorList>
            <person name="Afonso C.L."/>
            <person name="Miller P.J."/>
            <person name="Scott M.A."/>
            <person name="Spackman E."/>
            <person name="Goraichik I."/>
            <person name="Dimitrov K.M."/>
            <person name="Suarez D.L."/>
            <person name="Swayne D.E."/>
        </authorList>
    </citation>
    <scope>NUCLEOTIDE SEQUENCE [LARGE SCALE GENOMIC DNA]</scope>
    <source>
        <strain evidence="1 2">CECT 7680</strain>
    </source>
</reference>
<keyword evidence="2" id="KW-1185">Reference proteome</keyword>
<dbReference type="AlphaFoldDB" id="A0A1Y5TRJ9"/>
<accession>A0A1Y5TRJ9</accession>
<evidence type="ECO:0000313" key="2">
    <source>
        <dbReference type="Proteomes" id="UP000193409"/>
    </source>
</evidence>
<sequence>MPIPTKFILLSNARSGTSLVMSTLNSHPDICCHGEIFHPKPRFHFREIWSDHHDPADFEGAPLSLARAVLDDPRTAERFAVVGFKMWKAQAPGACKALCRDAALRKIILERKNKLATFSSGMLAKQTGVWNLSGDRKAVAIKAEKLPFNAERFRKYVQTQREVFDFYERHVEGAVLRVSYEELNREAFDGILAFLGVESAELTEGKKKLHSSDILNRFSEDRHPEILRTLDELGHPEWVKEAPAT</sequence>
<dbReference type="InterPro" id="IPR027417">
    <property type="entry name" value="P-loop_NTPase"/>
</dbReference>
<name>A0A1Y5TRJ9_9RHOB</name>
<organism evidence="1 2">
    <name type="scientific">Pseudoruegeria aquimaris</name>
    <dbReference type="NCBI Taxonomy" id="393663"/>
    <lineage>
        <taxon>Bacteria</taxon>
        <taxon>Pseudomonadati</taxon>
        <taxon>Pseudomonadota</taxon>
        <taxon>Alphaproteobacteria</taxon>
        <taxon>Rhodobacterales</taxon>
        <taxon>Roseobacteraceae</taxon>
        <taxon>Pseudoruegeria</taxon>
    </lineage>
</organism>